<dbReference type="OrthoDB" id="288942at2759"/>
<dbReference type="EMBL" id="VFLP01000031">
    <property type="protein sequence ID" value="TRX93166.1"/>
    <property type="molecule type" value="Genomic_DNA"/>
</dbReference>
<dbReference type="SUPFAM" id="SSF48695">
    <property type="entry name" value="Multiheme cytochromes"/>
    <property type="match status" value="1"/>
</dbReference>
<dbReference type="AlphaFoldDB" id="A0A553HYY8"/>
<organism evidence="1 2">
    <name type="scientific">Xylaria flabelliformis</name>
    <dbReference type="NCBI Taxonomy" id="2512241"/>
    <lineage>
        <taxon>Eukaryota</taxon>
        <taxon>Fungi</taxon>
        <taxon>Dikarya</taxon>
        <taxon>Ascomycota</taxon>
        <taxon>Pezizomycotina</taxon>
        <taxon>Sordariomycetes</taxon>
        <taxon>Xylariomycetidae</taxon>
        <taxon>Xylariales</taxon>
        <taxon>Xylariaceae</taxon>
        <taxon>Xylaria</taxon>
    </lineage>
</organism>
<name>A0A553HYY8_9PEZI</name>
<reference evidence="2" key="1">
    <citation type="submission" date="2019-06" db="EMBL/GenBank/DDBJ databases">
        <title>Draft genome sequence of the griseofulvin-producing fungus Xylaria cubensis strain G536.</title>
        <authorList>
            <person name="Mead M.E."/>
            <person name="Raja H.A."/>
            <person name="Steenwyk J.L."/>
            <person name="Knowles S.L."/>
            <person name="Oberlies N.H."/>
            <person name="Rokas A."/>
        </authorList>
    </citation>
    <scope>NUCLEOTIDE SEQUENCE [LARGE SCALE GENOMIC DNA]</scope>
    <source>
        <strain evidence="2">G536</strain>
    </source>
</reference>
<protein>
    <submittedName>
        <fullName evidence="1">Uncharacterized protein</fullName>
    </submittedName>
</protein>
<sequence length="408" mass="47680">MMPLFAPRTQWFDLRQRLETENVDPQLSSPFYNGRIPAEIRSLIFEFAVTESVHPDAQVIKPDSWVRQSHDPAPIPEAPESSATDHVARISKWTADLLRSSLPPAYRHGHPSETRRPEHGFDWLRFDNTEPMRLETSLLMTCRRIYIETWSLPLLQTEQRFYCRRGPGADKGERSNIKRFITDRLSNPAPMSGLKQKDLVRSARLFTQQFWLEDTFLQLASTPAWFTNLEHLRITLRRADWWEWEREETLRINPFRGNCFYKHTVDLMRRDMSTETGNIEFAGAAWGRAFSHMPKLKTLTIDFETAEDKRDEMEEIVAWALKWQFPLSDGRYLSTDGRPASKLSWRGLPHHWSNQCASCHNLVHNIVQGNGCHKCSEAKQLVGWGYGPQLLVWTCLWKPVQNHEPKDR</sequence>
<proteinExistence type="predicted"/>
<dbReference type="Proteomes" id="UP000319160">
    <property type="component" value="Unassembled WGS sequence"/>
</dbReference>
<gene>
    <name evidence="1" type="ORF">FHL15_006034</name>
</gene>
<dbReference type="InterPro" id="IPR036280">
    <property type="entry name" value="Multihaem_cyt_sf"/>
</dbReference>
<evidence type="ECO:0000313" key="2">
    <source>
        <dbReference type="Proteomes" id="UP000319160"/>
    </source>
</evidence>
<evidence type="ECO:0000313" key="1">
    <source>
        <dbReference type="EMBL" id="TRX93166.1"/>
    </source>
</evidence>
<dbReference type="STRING" id="2512241.A0A553HYY8"/>
<comment type="caution">
    <text evidence="1">The sequence shown here is derived from an EMBL/GenBank/DDBJ whole genome shotgun (WGS) entry which is preliminary data.</text>
</comment>
<keyword evidence="2" id="KW-1185">Reference proteome</keyword>
<accession>A0A553HYY8</accession>